<feature type="transmembrane region" description="Helical" evidence="2">
    <location>
        <begin position="311"/>
        <end position="336"/>
    </location>
</feature>
<dbReference type="EMBL" id="LFMY01000001">
    <property type="protein sequence ID" value="OKL64210.1"/>
    <property type="molecule type" value="Genomic_DNA"/>
</dbReference>
<dbReference type="GeneID" id="31000267"/>
<keyword evidence="2" id="KW-0812">Transmembrane</keyword>
<evidence type="ECO:0000313" key="4">
    <source>
        <dbReference type="Proteomes" id="UP000214365"/>
    </source>
</evidence>
<keyword evidence="4" id="KW-1185">Reference proteome</keyword>
<gene>
    <name evidence="3" type="ORF">UA08_00512</name>
</gene>
<dbReference type="OrthoDB" id="1708389at2759"/>
<name>A0A225ATD7_TALAT</name>
<organism evidence="3 4">
    <name type="scientific">Talaromyces atroroseus</name>
    <dbReference type="NCBI Taxonomy" id="1441469"/>
    <lineage>
        <taxon>Eukaryota</taxon>
        <taxon>Fungi</taxon>
        <taxon>Dikarya</taxon>
        <taxon>Ascomycota</taxon>
        <taxon>Pezizomycotina</taxon>
        <taxon>Eurotiomycetes</taxon>
        <taxon>Eurotiomycetidae</taxon>
        <taxon>Eurotiales</taxon>
        <taxon>Trichocomaceae</taxon>
        <taxon>Talaromyces</taxon>
        <taxon>Talaromyces sect. Trachyspermi</taxon>
    </lineage>
</organism>
<reference evidence="3 4" key="1">
    <citation type="submission" date="2015-06" db="EMBL/GenBank/DDBJ databases">
        <title>Talaromyces atroroseus IBT 11181 draft genome.</title>
        <authorList>
            <person name="Rasmussen K.B."/>
            <person name="Rasmussen S."/>
            <person name="Petersen B."/>
            <person name="Sicheritz-Ponten T."/>
            <person name="Mortensen U.H."/>
            <person name="Thrane U."/>
        </authorList>
    </citation>
    <scope>NUCLEOTIDE SEQUENCE [LARGE SCALE GENOMIC DNA]</scope>
    <source>
        <strain evidence="3 4">IBT 11181</strain>
    </source>
</reference>
<sequence>MPPSAVIIRFCYTFVDMHNELDGCRLGIAQCLNGFAAMDSKRKGKILPKSLTRPRSASVDSPFANHDNSNDDLDIAYTFSHDYLKTDPAFSPAVVSGQKPYSITTAATSSPLEVTKELANSIVHPRRTLVQHFESKTAKSLSKATRPYITPQVDREFLAAHDALFDAERAAENEPSHRTRSRRRTTSGGSKRKDRQELDTKTMIKKEENRGRTAVENAPNQDLDQQQQQPPSTDAETQRRKVELLEAHRQSLAVAWITSRHLKCVRLAPSKVVSFPTFEDDKFVERNDNGEEAWWMGIRELYRWEKPWQTAFWYGVFSFLWYTQHVVGFLYVYIIFMVLKSRLYPMDVVSMRESLDRVLDRGAQAYRCGELVDRHGRDKWLHSLLDDIAPFLRLQLGDLANFLEILRNFYSWRNPSKTAATPFFFFSCLLVSVFADMEFCMKMFWFIAINTFFLSWPVSGRYPRYRHIVSPIRWVFWDIPSYPEWAIRFLQQHEILRRHEMNSQNLSHGSHTFSQRDHLTDEGDGNDEVFYDALESQKQSKQPEQANSNANYRSRDSTAAIVHSVYFTCYYHGHEGRLIVSSEGLRFVENPRLLRALNAPKKQKPRLNQKPQWSYSFGQLVQMTKQQTPAFSKLAGLDRNLGRLDLEFMVGEQGEGGSKTPSAGEIEAPYDTKTRIEKLDVARAERDEIFNLIVGWSRNCWQAAGVDK</sequence>
<feature type="region of interest" description="Disordered" evidence="1">
    <location>
        <begin position="168"/>
        <end position="239"/>
    </location>
</feature>
<keyword evidence="2" id="KW-1133">Transmembrane helix</keyword>
<feature type="compositionally biased region" description="Basic residues" evidence="1">
    <location>
        <begin position="178"/>
        <end position="193"/>
    </location>
</feature>
<evidence type="ECO:0000256" key="1">
    <source>
        <dbReference type="SAM" id="MobiDB-lite"/>
    </source>
</evidence>
<feature type="transmembrane region" description="Helical" evidence="2">
    <location>
        <begin position="419"/>
        <end position="437"/>
    </location>
</feature>
<dbReference type="GO" id="GO:0006915">
    <property type="term" value="P:apoptotic process"/>
    <property type="evidence" value="ECO:0007669"/>
    <property type="project" value="InterPro"/>
</dbReference>
<comment type="caution">
    <text evidence="3">The sequence shown here is derived from an EMBL/GenBank/DDBJ whole genome shotgun (WGS) entry which is preliminary data.</text>
</comment>
<evidence type="ECO:0000256" key="2">
    <source>
        <dbReference type="SAM" id="Phobius"/>
    </source>
</evidence>
<dbReference type="PANTHER" id="PTHR37402:SF1">
    <property type="entry name" value="GRAM DOMAIN-CONTAINING PROTEIN 4"/>
    <property type="match status" value="1"/>
</dbReference>
<protein>
    <submittedName>
        <fullName evidence="3">Uncharacterized protein</fullName>
    </submittedName>
</protein>
<dbReference type="InterPro" id="IPR037847">
    <property type="entry name" value="GRAMDC4"/>
</dbReference>
<accession>A0A225ATD7</accession>
<proteinExistence type="predicted"/>
<feature type="compositionally biased region" description="Basic and acidic residues" evidence="1">
    <location>
        <begin position="168"/>
        <end position="177"/>
    </location>
</feature>
<keyword evidence="2" id="KW-0472">Membrane</keyword>
<dbReference type="AlphaFoldDB" id="A0A225ATD7"/>
<feature type="compositionally biased region" description="Basic and acidic residues" evidence="1">
    <location>
        <begin position="194"/>
        <end position="213"/>
    </location>
</feature>
<dbReference type="STRING" id="1441469.A0A225ATD7"/>
<dbReference type="PANTHER" id="PTHR37402">
    <property type="entry name" value="GRAM DOMAIN-CONTAINING PROTEIN 4"/>
    <property type="match status" value="1"/>
</dbReference>
<evidence type="ECO:0000313" key="3">
    <source>
        <dbReference type="EMBL" id="OKL64210.1"/>
    </source>
</evidence>
<dbReference type="RefSeq" id="XP_020124331.1">
    <property type="nucleotide sequence ID" value="XM_020260327.1"/>
</dbReference>
<dbReference type="Proteomes" id="UP000214365">
    <property type="component" value="Unassembled WGS sequence"/>
</dbReference>